<dbReference type="InterPro" id="IPR006640">
    <property type="entry name" value="SprT-like_domain"/>
</dbReference>
<protein>
    <submittedName>
        <fullName evidence="2">SprT-like domain-containing protein</fullName>
    </submittedName>
</protein>
<sequence>MTAVTAEQYAALQRAFDHFNATLFSGTLPQVLITFQRSKRFKGYFSPERFESLAASGERRHEIALNPDVFDRNQAEILSTLVHEMVHVWQEEFGKRSRGGYHNMEWAAKMKAVGLHPSDTGAPGGKETGQRMTHIIVTDGPFDREAAKLLADGIAIAWKSDIRKAGAAKKDKVAYTCGCGTKVWGKPGLRVICGDCAELLASVAAQQGDGVELVQPRGAG</sequence>
<organism evidence="2 3">
    <name type="scientific">Azospirillum endophyticum</name>
    <dbReference type="NCBI Taxonomy" id="2800326"/>
    <lineage>
        <taxon>Bacteria</taxon>
        <taxon>Pseudomonadati</taxon>
        <taxon>Pseudomonadota</taxon>
        <taxon>Alphaproteobacteria</taxon>
        <taxon>Rhodospirillales</taxon>
        <taxon>Azospirillaceae</taxon>
        <taxon>Azospirillum</taxon>
    </lineage>
</organism>
<accession>A0ABS1FFG1</accession>
<reference evidence="3" key="1">
    <citation type="submission" date="2021-01" db="EMBL/GenBank/DDBJ databases">
        <title>Genome public.</title>
        <authorList>
            <person name="Liu C."/>
            <person name="Sun Q."/>
        </authorList>
    </citation>
    <scope>NUCLEOTIDE SEQUENCE [LARGE SCALE GENOMIC DNA]</scope>
    <source>
        <strain evidence="3">YIM B02556</strain>
    </source>
</reference>
<evidence type="ECO:0000313" key="3">
    <source>
        <dbReference type="Proteomes" id="UP000652760"/>
    </source>
</evidence>
<dbReference type="Pfam" id="PF10263">
    <property type="entry name" value="SprT-like"/>
    <property type="match status" value="1"/>
</dbReference>
<keyword evidence="3" id="KW-1185">Reference proteome</keyword>
<dbReference type="EMBL" id="JAENHM010000083">
    <property type="protein sequence ID" value="MBK1842176.1"/>
    <property type="molecule type" value="Genomic_DNA"/>
</dbReference>
<gene>
    <name evidence="2" type="ORF">JHL17_32750</name>
</gene>
<dbReference type="RefSeq" id="WP_200198846.1">
    <property type="nucleotide sequence ID" value="NZ_JAENHM010000083.1"/>
</dbReference>
<evidence type="ECO:0000313" key="2">
    <source>
        <dbReference type="EMBL" id="MBK1842176.1"/>
    </source>
</evidence>
<feature type="domain" description="SprT-like" evidence="1">
    <location>
        <begin position="13"/>
        <end position="114"/>
    </location>
</feature>
<dbReference type="Proteomes" id="UP000652760">
    <property type="component" value="Unassembled WGS sequence"/>
</dbReference>
<evidence type="ECO:0000259" key="1">
    <source>
        <dbReference type="Pfam" id="PF10263"/>
    </source>
</evidence>
<proteinExistence type="predicted"/>
<comment type="caution">
    <text evidence="2">The sequence shown here is derived from an EMBL/GenBank/DDBJ whole genome shotgun (WGS) entry which is preliminary data.</text>
</comment>
<name>A0ABS1FFG1_9PROT</name>